<organism evidence="1 2">
    <name type="scientific">Fulvitalea axinellae</name>
    <dbReference type="NCBI Taxonomy" id="1182444"/>
    <lineage>
        <taxon>Bacteria</taxon>
        <taxon>Pseudomonadati</taxon>
        <taxon>Bacteroidota</taxon>
        <taxon>Cytophagia</taxon>
        <taxon>Cytophagales</taxon>
        <taxon>Persicobacteraceae</taxon>
        <taxon>Fulvitalea</taxon>
    </lineage>
</organism>
<dbReference type="SUPFAM" id="SSF48452">
    <property type="entry name" value="TPR-like"/>
    <property type="match status" value="1"/>
</dbReference>
<reference evidence="1 2" key="1">
    <citation type="submission" date="2021-12" db="EMBL/GenBank/DDBJ databases">
        <title>Genome sequencing of bacteria with rrn-lacking chromosome and rrn-plasmid.</title>
        <authorList>
            <person name="Anda M."/>
            <person name="Iwasaki W."/>
        </authorList>
    </citation>
    <scope>NUCLEOTIDE SEQUENCE [LARGE SCALE GENOMIC DNA]</scope>
    <source>
        <strain evidence="1 2">DSM 100852</strain>
    </source>
</reference>
<gene>
    <name evidence="1" type="ORF">FUAX_05510</name>
</gene>
<dbReference type="RefSeq" id="WP_338393395.1">
    <property type="nucleotide sequence ID" value="NZ_AP025314.1"/>
</dbReference>
<proteinExistence type="predicted"/>
<dbReference type="EMBL" id="AP025314">
    <property type="protein sequence ID" value="BDD08119.1"/>
    <property type="molecule type" value="Genomic_DNA"/>
</dbReference>
<dbReference type="InterPro" id="IPR011990">
    <property type="entry name" value="TPR-like_helical_dom_sf"/>
</dbReference>
<dbReference type="Proteomes" id="UP001348817">
    <property type="component" value="Chromosome"/>
</dbReference>
<dbReference type="Gene3D" id="1.25.40.10">
    <property type="entry name" value="Tetratricopeptide repeat domain"/>
    <property type="match status" value="1"/>
</dbReference>
<protein>
    <recommendedName>
        <fullName evidence="3">Leucine-binding protein domain-containing protein</fullName>
    </recommendedName>
</protein>
<evidence type="ECO:0000313" key="1">
    <source>
        <dbReference type="EMBL" id="BDD08119.1"/>
    </source>
</evidence>
<accession>A0AAU9D103</accession>
<keyword evidence="2" id="KW-1185">Reference proteome</keyword>
<dbReference type="Gene3D" id="3.40.50.2300">
    <property type="match status" value="3"/>
</dbReference>
<dbReference type="InterPro" id="IPR028082">
    <property type="entry name" value="Peripla_BP_I"/>
</dbReference>
<dbReference type="AlphaFoldDB" id="A0AAU9D103"/>
<name>A0AAU9D103_9BACT</name>
<dbReference type="SUPFAM" id="SSF53822">
    <property type="entry name" value="Periplasmic binding protein-like I"/>
    <property type="match status" value="1"/>
</dbReference>
<sequence length="581" mass="66327">MKYFLILIMFLPAVVWGQDNQIRFEEGKTLLEGKRYKEAMATFLSLTETGNQNCYARYACFYYGYAAYEAGEKQKARAMFTQVTVRYPEWKQADDARVWLAQIAFDEGFRAKAMAILEKVEKGPKRKTAYEMARVYLDKSDTEDLRILHKRLPEDKTVAMVLAEKLAATQPEDREPGELEALVREFKLNPEMYGVKLKTTGHTKKSSYNVAVMLPFLYINDSASIEARTPNFVYNLYSGMELAQRHLAEEGVDIKLYPYDTKKSRDSLSVTLATDHIEEADLILGPLYSSLATEAVKFSDRSETVLFNPLSTDSALVADSEYAKLFLPDNETQARQAARFAVSKVENRNAMIFYGTKAKDSIKAYEYKRAIEKDSFNVAIIRRLDRYNARSIDKMLRAKTKVPTDSVNNYGVRIMEDSLHIAPDSIGHIYVASDNEILATSVIAGISGRPDTVMLIGDGRWLDYFVTPETLEEKEIYLVAPNFVDMSTDNFQRFREDYARATYRNPDRYASQGYDMLMLLGKMLKENGTEVLPAKGTGFVPGTLYYGYDFDEKGKNRVVPIIKYKDYTLRVANKPEEETED</sequence>
<evidence type="ECO:0008006" key="3">
    <source>
        <dbReference type="Google" id="ProtNLM"/>
    </source>
</evidence>
<evidence type="ECO:0000313" key="2">
    <source>
        <dbReference type="Proteomes" id="UP001348817"/>
    </source>
</evidence>
<dbReference type="KEGG" id="fax:FUAX_05510"/>